<dbReference type="InterPro" id="IPR000673">
    <property type="entry name" value="Sig_transdc_resp-reg_Me-estase"/>
</dbReference>
<dbReference type="RefSeq" id="WP_103705278.1">
    <property type="nucleotide sequence ID" value="NZ_PQGA01000008.1"/>
</dbReference>
<comment type="catalytic activity">
    <reaction evidence="5 6">
        <text>[protein]-L-glutamate 5-O-methyl ester + H2O = L-glutamyl-[protein] + methanol + H(+)</text>
        <dbReference type="Rhea" id="RHEA:23236"/>
        <dbReference type="Rhea" id="RHEA-COMP:10208"/>
        <dbReference type="Rhea" id="RHEA-COMP:10311"/>
        <dbReference type="ChEBI" id="CHEBI:15377"/>
        <dbReference type="ChEBI" id="CHEBI:15378"/>
        <dbReference type="ChEBI" id="CHEBI:17790"/>
        <dbReference type="ChEBI" id="CHEBI:29973"/>
        <dbReference type="ChEBI" id="CHEBI:82795"/>
        <dbReference type="EC" id="3.1.1.61"/>
    </reaction>
</comment>
<feature type="domain" description="CheB-type methylesterase" evidence="11">
    <location>
        <begin position="174"/>
        <end position="367"/>
    </location>
</feature>
<dbReference type="SUPFAM" id="SSF52738">
    <property type="entry name" value="Methylesterase CheB, C-terminal domain"/>
    <property type="match status" value="1"/>
</dbReference>
<dbReference type="PANTHER" id="PTHR42872">
    <property type="entry name" value="PROTEIN-GLUTAMATE METHYLESTERASE/PROTEIN-GLUTAMINE GLUTAMINASE"/>
    <property type="match status" value="1"/>
</dbReference>
<feature type="active site" evidence="6 7">
    <location>
        <position position="213"/>
    </location>
</feature>
<comment type="similarity">
    <text evidence="6">Belongs to the CheB family.</text>
</comment>
<dbReference type="PIRSF" id="PIRSF000876">
    <property type="entry name" value="RR_chemtxs_CheB"/>
    <property type="match status" value="1"/>
</dbReference>
<comment type="function">
    <text evidence="6">Involved in chemotaxis. Part of a chemotaxis signal transduction system that modulates chemotaxis in response to various stimuli. Catalyzes the demethylation of specific methylglutamate residues introduced into the chemoreceptors (methyl-accepting chemotaxis proteins or MCP) by CheR. Also mediates the irreversible deamidation of specific glutamine residues to glutamic acid.</text>
</comment>
<dbReference type="SUPFAM" id="SSF52172">
    <property type="entry name" value="CheY-like"/>
    <property type="match status" value="1"/>
</dbReference>
<dbReference type="PANTHER" id="PTHR42872:SF6">
    <property type="entry name" value="PROTEIN-GLUTAMATE METHYLESTERASE_PROTEIN-GLUTAMINE GLUTAMINASE"/>
    <property type="match status" value="1"/>
</dbReference>
<evidence type="ECO:0000256" key="5">
    <source>
        <dbReference type="ARBA" id="ARBA00048267"/>
    </source>
</evidence>
<keyword evidence="2 6" id="KW-0145">Chemotaxis</keyword>
<dbReference type="OrthoDB" id="9793421at2"/>
<evidence type="ECO:0000256" key="1">
    <source>
        <dbReference type="ARBA" id="ARBA00022490"/>
    </source>
</evidence>
<accession>A0A2S4M7D9</accession>
<dbReference type="Proteomes" id="UP000237381">
    <property type="component" value="Unassembled WGS sequence"/>
</dbReference>
<dbReference type="PROSITE" id="PS50122">
    <property type="entry name" value="CHEB"/>
    <property type="match status" value="1"/>
</dbReference>
<dbReference type="Pfam" id="PF01339">
    <property type="entry name" value="CheB_methylest"/>
    <property type="match status" value="1"/>
</dbReference>
<dbReference type="GO" id="GO:0008984">
    <property type="term" value="F:protein-glutamate methylesterase activity"/>
    <property type="evidence" value="ECO:0007669"/>
    <property type="project" value="UniProtKB-UniRule"/>
</dbReference>
<dbReference type="NCBIfam" id="NF001965">
    <property type="entry name" value="PRK00742.1"/>
    <property type="match status" value="1"/>
</dbReference>
<evidence type="ECO:0000256" key="3">
    <source>
        <dbReference type="ARBA" id="ARBA00022553"/>
    </source>
</evidence>
<gene>
    <name evidence="6" type="primary">cheB</name>
    <name evidence="12" type="ORF">B0G62_10872</name>
</gene>
<evidence type="ECO:0000313" key="12">
    <source>
        <dbReference type="EMBL" id="POR50581.1"/>
    </source>
</evidence>
<name>A0A2S4M7D9_9BURK</name>
<dbReference type="SMART" id="SM00448">
    <property type="entry name" value="REC"/>
    <property type="match status" value="1"/>
</dbReference>
<comment type="catalytic activity">
    <reaction evidence="6">
        <text>L-glutaminyl-[protein] + H2O = L-glutamyl-[protein] + NH4(+)</text>
        <dbReference type="Rhea" id="RHEA:16441"/>
        <dbReference type="Rhea" id="RHEA-COMP:10207"/>
        <dbReference type="Rhea" id="RHEA-COMP:10208"/>
        <dbReference type="ChEBI" id="CHEBI:15377"/>
        <dbReference type="ChEBI" id="CHEBI:28938"/>
        <dbReference type="ChEBI" id="CHEBI:29973"/>
        <dbReference type="ChEBI" id="CHEBI:30011"/>
        <dbReference type="EC" id="3.5.1.44"/>
    </reaction>
</comment>
<evidence type="ECO:0000256" key="7">
    <source>
        <dbReference type="PROSITE-ProRule" id="PRU00050"/>
    </source>
</evidence>
<comment type="caution">
    <text evidence="12">The sequence shown here is derived from an EMBL/GenBank/DDBJ whole genome shotgun (WGS) entry which is preliminary data.</text>
</comment>
<evidence type="ECO:0000256" key="8">
    <source>
        <dbReference type="PROSITE-ProRule" id="PRU00169"/>
    </source>
</evidence>
<feature type="active site" evidence="6 7">
    <location>
        <position position="186"/>
    </location>
</feature>
<evidence type="ECO:0000256" key="9">
    <source>
        <dbReference type="SAM" id="MobiDB-lite"/>
    </source>
</evidence>
<keyword evidence="1 6" id="KW-0963">Cytoplasm</keyword>
<protein>
    <recommendedName>
        <fullName evidence="6">Protein-glutamate methylesterase/protein-glutamine glutaminase</fullName>
        <ecNumber evidence="6">3.1.1.61</ecNumber>
        <ecNumber evidence="6">3.5.1.44</ecNumber>
    </recommendedName>
</protein>
<feature type="modified residue" description="4-aspartylphosphate" evidence="6 8">
    <location>
        <position position="53"/>
    </location>
</feature>
<evidence type="ECO:0000256" key="2">
    <source>
        <dbReference type="ARBA" id="ARBA00022500"/>
    </source>
</evidence>
<dbReference type="PROSITE" id="PS50110">
    <property type="entry name" value="RESPONSE_REGULATORY"/>
    <property type="match status" value="1"/>
</dbReference>
<dbReference type="CDD" id="cd17541">
    <property type="entry name" value="REC_CheB-like"/>
    <property type="match status" value="1"/>
</dbReference>
<dbReference type="Pfam" id="PF00072">
    <property type="entry name" value="Response_reg"/>
    <property type="match status" value="1"/>
</dbReference>
<dbReference type="InterPro" id="IPR001789">
    <property type="entry name" value="Sig_transdc_resp-reg_receiver"/>
</dbReference>
<comment type="domain">
    <text evidence="6">Contains a C-terminal catalytic domain, and an N-terminal region which modulates catalytic activity.</text>
</comment>
<dbReference type="AlphaFoldDB" id="A0A2S4M7D9"/>
<dbReference type="EMBL" id="PQGA01000008">
    <property type="protein sequence ID" value="POR50581.1"/>
    <property type="molecule type" value="Genomic_DNA"/>
</dbReference>
<evidence type="ECO:0000256" key="4">
    <source>
        <dbReference type="ARBA" id="ARBA00022801"/>
    </source>
</evidence>
<comment type="subcellular location">
    <subcellularLocation>
        <location evidence="6">Cytoplasm</location>
    </subcellularLocation>
</comment>
<feature type="active site" evidence="6 7">
    <location>
        <position position="309"/>
    </location>
</feature>
<keyword evidence="3 6" id="KW-0597">Phosphoprotein</keyword>
<dbReference type="InterPro" id="IPR011006">
    <property type="entry name" value="CheY-like_superfamily"/>
</dbReference>
<dbReference type="GO" id="GO:0006935">
    <property type="term" value="P:chemotaxis"/>
    <property type="evidence" value="ECO:0007669"/>
    <property type="project" value="UniProtKB-UniRule"/>
</dbReference>
<dbReference type="InterPro" id="IPR008248">
    <property type="entry name" value="CheB-like"/>
</dbReference>
<dbReference type="EC" id="3.1.1.61" evidence="6"/>
<keyword evidence="13" id="KW-1185">Reference proteome</keyword>
<dbReference type="Gene3D" id="3.40.50.2300">
    <property type="match status" value="1"/>
</dbReference>
<organism evidence="12 13">
    <name type="scientific">Paraburkholderia eburnea</name>
    <dbReference type="NCBI Taxonomy" id="1189126"/>
    <lineage>
        <taxon>Bacteria</taxon>
        <taxon>Pseudomonadati</taxon>
        <taxon>Pseudomonadota</taxon>
        <taxon>Betaproteobacteria</taxon>
        <taxon>Burkholderiales</taxon>
        <taxon>Burkholderiaceae</taxon>
        <taxon>Paraburkholderia</taxon>
    </lineage>
</organism>
<sequence length="370" mass="38436">MVSVLIVEDSPSMALLLQEIFRQAGLYVAGTAHDGKEAVALTERLHPDVITMDVRMPGMDGIEATRLIMERAPTPIVVVSAALDDPELHISFRAFAYGAVAVVEKPPSPNHAGFAAASRQLIETVRAMAGVRVIRRRQNGSPPATPPAAEAPAPAVPQAPPASPLSAAPPARKPGPAPKLLAIAASTGGPQALAVLLGGLPDTFRLPIVVVQHISPGFVGGLTEWLTGCCRLRCSVARDGQPLLPGHVMFAPDNVHLEVDTEGPLLVATLSSRPPVVRHRPSATPLFDSVARTCGARAIGLVMTGMGCDGTDGLRHMHERGALTLAQSPGDCVVPNMPQAAVDAGVVDEVLPLAQLPGRLVAAQAALQES</sequence>
<dbReference type="CDD" id="cd16432">
    <property type="entry name" value="CheB_Rec"/>
    <property type="match status" value="1"/>
</dbReference>
<keyword evidence="4 6" id="KW-0378">Hydrolase</keyword>
<proteinExistence type="inferred from homology"/>
<dbReference type="GO" id="GO:0000156">
    <property type="term" value="F:phosphorelay response regulator activity"/>
    <property type="evidence" value="ECO:0007669"/>
    <property type="project" value="InterPro"/>
</dbReference>
<dbReference type="Gene3D" id="3.40.50.180">
    <property type="entry name" value="Methylesterase CheB, C-terminal domain"/>
    <property type="match status" value="1"/>
</dbReference>
<feature type="region of interest" description="Disordered" evidence="9">
    <location>
        <begin position="137"/>
        <end position="174"/>
    </location>
</feature>
<dbReference type="EC" id="3.5.1.44" evidence="6"/>
<feature type="domain" description="Response regulatory" evidence="10">
    <location>
        <begin position="3"/>
        <end position="120"/>
    </location>
</feature>
<evidence type="ECO:0000313" key="13">
    <source>
        <dbReference type="Proteomes" id="UP000237381"/>
    </source>
</evidence>
<feature type="compositionally biased region" description="Pro residues" evidence="9">
    <location>
        <begin position="154"/>
        <end position="163"/>
    </location>
</feature>
<dbReference type="GO" id="GO:0005737">
    <property type="term" value="C:cytoplasm"/>
    <property type="evidence" value="ECO:0007669"/>
    <property type="project" value="UniProtKB-SubCell"/>
</dbReference>
<dbReference type="InterPro" id="IPR035909">
    <property type="entry name" value="CheB_C"/>
</dbReference>
<evidence type="ECO:0000259" key="11">
    <source>
        <dbReference type="PROSITE" id="PS50122"/>
    </source>
</evidence>
<reference evidence="12 13" key="1">
    <citation type="submission" date="2018-01" db="EMBL/GenBank/DDBJ databases">
        <title>Genomic Encyclopedia of Type Strains, Phase III (KMG-III): the genomes of soil and plant-associated and newly described type strains.</title>
        <authorList>
            <person name="Whitman W."/>
        </authorList>
    </citation>
    <scope>NUCLEOTIDE SEQUENCE [LARGE SCALE GENOMIC DNA]</scope>
    <source>
        <strain evidence="12 13">JCM 18070</strain>
    </source>
</reference>
<evidence type="ECO:0000259" key="10">
    <source>
        <dbReference type="PROSITE" id="PS50110"/>
    </source>
</evidence>
<evidence type="ECO:0000256" key="6">
    <source>
        <dbReference type="HAMAP-Rule" id="MF_00099"/>
    </source>
</evidence>
<dbReference type="GO" id="GO:0050568">
    <property type="term" value="F:protein-glutamine glutaminase activity"/>
    <property type="evidence" value="ECO:0007669"/>
    <property type="project" value="UniProtKB-UniRule"/>
</dbReference>
<comment type="PTM">
    <text evidence="6">Phosphorylated by CheA. Phosphorylation of the N-terminal regulatory domain activates the methylesterase activity.</text>
</comment>
<dbReference type="HAMAP" id="MF_00099">
    <property type="entry name" value="CheB_chemtxs"/>
    <property type="match status" value="1"/>
</dbReference>